<keyword evidence="1" id="KW-1133">Transmembrane helix</keyword>
<name>A0A518K2V5_9BACT</name>
<dbReference type="KEGG" id="bmei:Spa11_02700"/>
<dbReference type="Proteomes" id="UP000316426">
    <property type="component" value="Chromosome"/>
</dbReference>
<evidence type="ECO:0000256" key="1">
    <source>
        <dbReference type="SAM" id="Phobius"/>
    </source>
</evidence>
<feature type="transmembrane region" description="Helical" evidence="1">
    <location>
        <begin position="17"/>
        <end position="37"/>
    </location>
</feature>
<dbReference type="AlphaFoldDB" id="A0A518K2V5"/>
<keyword evidence="3" id="KW-1185">Reference proteome</keyword>
<dbReference type="RefSeq" id="WP_145105765.1">
    <property type="nucleotide sequence ID" value="NZ_CP036349.1"/>
</dbReference>
<gene>
    <name evidence="2" type="ORF">Spa11_02700</name>
</gene>
<sequence length="66" mass="7048">MSRHSATVPNWMSWSGLVYYGETLGFVLAWIAGFVALSYTASPTPATPEVNQVASVGNSAVTVDRQ</sequence>
<dbReference type="EMBL" id="CP036349">
    <property type="protein sequence ID" value="QDV72100.1"/>
    <property type="molecule type" value="Genomic_DNA"/>
</dbReference>
<accession>A0A518K2V5</accession>
<evidence type="ECO:0000313" key="3">
    <source>
        <dbReference type="Proteomes" id="UP000316426"/>
    </source>
</evidence>
<organism evidence="2 3">
    <name type="scientific">Botrimarina mediterranea</name>
    <dbReference type="NCBI Taxonomy" id="2528022"/>
    <lineage>
        <taxon>Bacteria</taxon>
        <taxon>Pseudomonadati</taxon>
        <taxon>Planctomycetota</taxon>
        <taxon>Planctomycetia</taxon>
        <taxon>Pirellulales</taxon>
        <taxon>Lacipirellulaceae</taxon>
        <taxon>Botrimarina</taxon>
    </lineage>
</organism>
<evidence type="ECO:0000313" key="2">
    <source>
        <dbReference type="EMBL" id="QDV72100.1"/>
    </source>
</evidence>
<reference evidence="2 3" key="1">
    <citation type="submission" date="2019-02" db="EMBL/GenBank/DDBJ databases">
        <title>Deep-cultivation of Planctomycetes and their phenomic and genomic characterization uncovers novel biology.</title>
        <authorList>
            <person name="Wiegand S."/>
            <person name="Jogler M."/>
            <person name="Boedeker C."/>
            <person name="Pinto D."/>
            <person name="Vollmers J."/>
            <person name="Rivas-Marin E."/>
            <person name="Kohn T."/>
            <person name="Peeters S.H."/>
            <person name="Heuer A."/>
            <person name="Rast P."/>
            <person name="Oberbeckmann S."/>
            <person name="Bunk B."/>
            <person name="Jeske O."/>
            <person name="Meyerdierks A."/>
            <person name="Storesund J.E."/>
            <person name="Kallscheuer N."/>
            <person name="Luecker S."/>
            <person name="Lage O.M."/>
            <person name="Pohl T."/>
            <person name="Merkel B.J."/>
            <person name="Hornburger P."/>
            <person name="Mueller R.-W."/>
            <person name="Bruemmer F."/>
            <person name="Labrenz M."/>
            <person name="Spormann A.M."/>
            <person name="Op den Camp H."/>
            <person name="Overmann J."/>
            <person name="Amann R."/>
            <person name="Jetten M.S.M."/>
            <person name="Mascher T."/>
            <person name="Medema M.H."/>
            <person name="Devos D.P."/>
            <person name="Kaster A.-K."/>
            <person name="Ovreas L."/>
            <person name="Rohde M."/>
            <person name="Galperin M.Y."/>
            <person name="Jogler C."/>
        </authorList>
    </citation>
    <scope>NUCLEOTIDE SEQUENCE [LARGE SCALE GENOMIC DNA]</scope>
    <source>
        <strain evidence="2 3">Spa11</strain>
    </source>
</reference>
<protein>
    <submittedName>
        <fullName evidence="2">Uncharacterized protein</fullName>
    </submittedName>
</protein>
<keyword evidence="1" id="KW-0812">Transmembrane</keyword>
<proteinExistence type="predicted"/>
<keyword evidence="1" id="KW-0472">Membrane</keyword>